<sequence>MILTTPRRPPQEEEEMTEPPRQNQGMEENVDGKKENRRKQDF</sequence>
<proteinExistence type="predicted"/>
<dbReference type="AlphaFoldDB" id="D7G441"/>
<feature type="region of interest" description="Disordered" evidence="1">
    <location>
        <begin position="1"/>
        <end position="42"/>
    </location>
</feature>
<name>D7G441_ECTSI</name>
<evidence type="ECO:0000256" key="1">
    <source>
        <dbReference type="SAM" id="MobiDB-lite"/>
    </source>
</evidence>
<reference evidence="2 3" key="1">
    <citation type="journal article" date="2010" name="Nature">
        <title>The Ectocarpus genome and the independent evolution of multicellularity in brown algae.</title>
        <authorList>
            <person name="Cock J.M."/>
            <person name="Sterck L."/>
            <person name="Rouze P."/>
            <person name="Scornet D."/>
            <person name="Allen A.E."/>
            <person name="Amoutzias G."/>
            <person name="Anthouard V."/>
            <person name="Artiguenave F."/>
            <person name="Aury J.M."/>
            <person name="Badger J.H."/>
            <person name="Beszteri B."/>
            <person name="Billiau K."/>
            <person name="Bonnet E."/>
            <person name="Bothwell J.H."/>
            <person name="Bowler C."/>
            <person name="Boyen C."/>
            <person name="Brownlee C."/>
            <person name="Carrano C.J."/>
            <person name="Charrier B."/>
            <person name="Cho G.Y."/>
            <person name="Coelho S.M."/>
            <person name="Collen J."/>
            <person name="Corre E."/>
            <person name="Da Silva C."/>
            <person name="Delage L."/>
            <person name="Delaroque N."/>
            <person name="Dittami S.M."/>
            <person name="Doulbeau S."/>
            <person name="Elias M."/>
            <person name="Farnham G."/>
            <person name="Gachon C.M."/>
            <person name="Gschloessl B."/>
            <person name="Heesch S."/>
            <person name="Jabbari K."/>
            <person name="Jubin C."/>
            <person name="Kawai H."/>
            <person name="Kimura K."/>
            <person name="Kloareg B."/>
            <person name="Kupper F.C."/>
            <person name="Lang D."/>
            <person name="Le Bail A."/>
            <person name="Leblanc C."/>
            <person name="Lerouge P."/>
            <person name="Lohr M."/>
            <person name="Lopez P.J."/>
            <person name="Martens C."/>
            <person name="Maumus F."/>
            <person name="Michel G."/>
            <person name="Miranda-Saavedra D."/>
            <person name="Morales J."/>
            <person name="Moreau H."/>
            <person name="Motomura T."/>
            <person name="Nagasato C."/>
            <person name="Napoli C.A."/>
            <person name="Nelson D.R."/>
            <person name="Nyvall-Collen P."/>
            <person name="Peters A.F."/>
            <person name="Pommier C."/>
            <person name="Potin P."/>
            <person name="Poulain J."/>
            <person name="Quesneville H."/>
            <person name="Read B."/>
            <person name="Rensing S.A."/>
            <person name="Ritter A."/>
            <person name="Rousvoal S."/>
            <person name="Samanta M."/>
            <person name="Samson G."/>
            <person name="Schroeder D.C."/>
            <person name="Segurens B."/>
            <person name="Strittmatter M."/>
            <person name="Tonon T."/>
            <person name="Tregear J.W."/>
            <person name="Valentin K."/>
            <person name="von Dassow P."/>
            <person name="Yamagishi T."/>
            <person name="Van de Peer Y."/>
            <person name="Wincker P."/>
        </authorList>
    </citation>
    <scope>NUCLEOTIDE SEQUENCE [LARGE SCALE GENOMIC DNA]</scope>
    <source>
        <strain evidence="3">Ec32 / CCAP1310/4</strain>
    </source>
</reference>
<organism evidence="2 3">
    <name type="scientific">Ectocarpus siliculosus</name>
    <name type="common">Brown alga</name>
    <name type="synonym">Conferva siliculosa</name>
    <dbReference type="NCBI Taxonomy" id="2880"/>
    <lineage>
        <taxon>Eukaryota</taxon>
        <taxon>Sar</taxon>
        <taxon>Stramenopiles</taxon>
        <taxon>Ochrophyta</taxon>
        <taxon>PX clade</taxon>
        <taxon>Phaeophyceae</taxon>
        <taxon>Ectocarpales</taxon>
        <taxon>Ectocarpaceae</taxon>
        <taxon>Ectocarpus</taxon>
    </lineage>
</organism>
<dbReference type="Proteomes" id="UP000002630">
    <property type="component" value="Unassembled WGS sequence"/>
</dbReference>
<protein>
    <submittedName>
        <fullName evidence="2">Uncharacterized protein</fullName>
    </submittedName>
</protein>
<evidence type="ECO:0000313" key="2">
    <source>
        <dbReference type="EMBL" id="CBJ33659.1"/>
    </source>
</evidence>
<dbReference type="InParanoid" id="D7G441"/>
<gene>
    <name evidence="2" type="ORF">Esi_0544_0016</name>
</gene>
<keyword evidence="3" id="KW-1185">Reference proteome</keyword>
<feature type="compositionally biased region" description="Basic and acidic residues" evidence="1">
    <location>
        <begin position="30"/>
        <end position="42"/>
    </location>
</feature>
<accession>D7G441</accession>
<dbReference type="EMBL" id="FN649760">
    <property type="protein sequence ID" value="CBJ33659.1"/>
    <property type="molecule type" value="Genomic_DNA"/>
</dbReference>
<evidence type="ECO:0000313" key="3">
    <source>
        <dbReference type="Proteomes" id="UP000002630"/>
    </source>
</evidence>